<dbReference type="PANTHER" id="PTHR30329">
    <property type="entry name" value="STATOR ELEMENT OF FLAGELLAR MOTOR COMPLEX"/>
    <property type="match status" value="1"/>
</dbReference>
<keyword evidence="1" id="KW-0472">Membrane</keyword>
<evidence type="ECO:0000259" key="2">
    <source>
        <dbReference type="PROSITE" id="PS51123"/>
    </source>
</evidence>
<dbReference type="InterPro" id="IPR036737">
    <property type="entry name" value="OmpA-like_sf"/>
</dbReference>
<dbReference type="InterPro" id="IPR006665">
    <property type="entry name" value="OmpA-like"/>
</dbReference>
<evidence type="ECO:0000256" key="1">
    <source>
        <dbReference type="PROSITE-ProRule" id="PRU00473"/>
    </source>
</evidence>
<feature type="domain" description="OmpA-like" evidence="2">
    <location>
        <begin position="291"/>
        <end position="411"/>
    </location>
</feature>
<organism evidence="3 4">
    <name type="scientific">Bifidobacterium santillanense</name>
    <dbReference type="NCBI Taxonomy" id="2809028"/>
    <lineage>
        <taxon>Bacteria</taxon>
        <taxon>Bacillati</taxon>
        <taxon>Actinomycetota</taxon>
        <taxon>Actinomycetes</taxon>
        <taxon>Bifidobacteriales</taxon>
        <taxon>Bifidobacteriaceae</taxon>
        <taxon>Bifidobacterium</taxon>
    </lineage>
</organism>
<dbReference type="Proteomes" id="UP000773064">
    <property type="component" value="Unassembled WGS sequence"/>
</dbReference>
<dbReference type="PROSITE" id="PS51123">
    <property type="entry name" value="OMPA_2"/>
    <property type="match status" value="1"/>
</dbReference>
<dbReference type="InterPro" id="IPR050330">
    <property type="entry name" value="Bact_OuterMem_StrucFunc"/>
</dbReference>
<dbReference type="Pfam" id="PF00691">
    <property type="entry name" value="OmpA"/>
    <property type="match status" value="1"/>
</dbReference>
<sequence>MFINGNHSTISRRGPFGGVRVRALIALLCGAMLAGLGGCGTSTNAETPAESRYSAVGIVVADTTTNPAASLTDSEQALIGNVMTDYGSDRLIIVSAGGQPRVVSPELAEFDPEEGNATGIAKRVRSNMLEIEDTLAAMGAKTPEQSTFEAIAVAADFLSSAASADKPALLLVHSNGLDSTGAMDMTTMLASHSSDEIAKAVREANTNLSLGNVALRIRGLGYVADDAPTAQKRPTAAVRSLIETIWSRVLEQFSPASLNVDRTPVSGNHPAAATGKVTPVRLPSTEIRCDGGAINYEMPSSLLFAPNSAEPNGTAKGLLGEPAAILRDNPTARVTVTGHAYADPAYGAEDYQAISESRARAVADLLRDAYGIDAGRITARGVGATQPAASADGTSAPEADRRVELTITGVRSNGSCRVA</sequence>
<dbReference type="PANTHER" id="PTHR30329:SF21">
    <property type="entry name" value="LIPOPROTEIN YIAD-RELATED"/>
    <property type="match status" value="1"/>
</dbReference>
<protein>
    <submittedName>
        <fullName evidence="3">OmpA family protein</fullName>
    </submittedName>
</protein>
<comment type="caution">
    <text evidence="3">The sequence shown here is derived from an EMBL/GenBank/DDBJ whole genome shotgun (WGS) entry which is preliminary data.</text>
</comment>
<proteinExistence type="predicted"/>
<dbReference type="SUPFAM" id="SSF103088">
    <property type="entry name" value="OmpA-like"/>
    <property type="match status" value="1"/>
</dbReference>
<name>A0ABS5USI9_9BIFI</name>
<dbReference type="Gene3D" id="3.30.1330.60">
    <property type="entry name" value="OmpA-like domain"/>
    <property type="match status" value="1"/>
</dbReference>
<dbReference type="EMBL" id="JAFEJS010000021">
    <property type="protein sequence ID" value="MBT1173905.1"/>
    <property type="molecule type" value="Genomic_DNA"/>
</dbReference>
<keyword evidence="4" id="KW-1185">Reference proteome</keyword>
<dbReference type="RefSeq" id="WP_214359139.1">
    <property type="nucleotide sequence ID" value="NZ_JAFEJS010000021.1"/>
</dbReference>
<accession>A0ABS5USI9</accession>
<dbReference type="CDD" id="cd07185">
    <property type="entry name" value="OmpA_C-like"/>
    <property type="match status" value="1"/>
</dbReference>
<gene>
    <name evidence="3" type="ORF">JS528_11310</name>
</gene>
<evidence type="ECO:0000313" key="4">
    <source>
        <dbReference type="Proteomes" id="UP000773064"/>
    </source>
</evidence>
<evidence type="ECO:0000313" key="3">
    <source>
        <dbReference type="EMBL" id="MBT1173905.1"/>
    </source>
</evidence>
<reference evidence="3 4" key="1">
    <citation type="journal article" date="2021" name="Environ. Microbiol.">
        <title>Genetic insights into the dark matter of the mammalian gut microbiota through targeted genome reconstruction.</title>
        <authorList>
            <person name="Lugli G.A."/>
            <person name="Alessandri G."/>
            <person name="Milani C."/>
            <person name="Viappiani A."/>
            <person name="Fontana F."/>
            <person name="Tarracchini C."/>
            <person name="Mancabelli L."/>
            <person name="Argentini C."/>
            <person name="Ruiz L."/>
            <person name="Margolles A."/>
            <person name="van Sinderen D."/>
            <person name="Turroni F."/>
            <person name="Ventura M."/>
        </authorList>
    </citation>
    <scope>NUCLEOTIDE SEQUENCE [LARGE SCALE GENOMIC DNA]</scope>
    <source>
        <strain evidence="3 4">MA2</strain>
    </source>
</reference>